<evidence type="ECO:0000313" key="1">
    <source>
        <dbReference type="EMBL" id="MDT0307239.1"/>
    </source>
</evidence>
<protein>
    <submittedName>
        <fullName evidence="1">Uncharacterized protein</fullName>
    </submittedName>
</protein>
<name>A0ABU2L6Q3_9ACTN</name>
<proteinExistence type="predicted"/>
<comment type="caution">
    <text evidence="1">The sequence shown here is derived from an EMBL/GenBank/DDBJ whole genome shotgun (WGS) entry which is preliminary data.</text>
</comment>
<keyword evidence="2" id="KW-1185">Reference proteome</keyword>
<accession>A0ABU2L6Q3</accession>
<dbReference type="Proteomes" id="UP001183388">
    <property type="component" value="Unassembled WGS sequence"/>
</dbReference>
<reference evidence="2" key="1">
    <citation type="submission" date="2023-07" db="EMBL/GenBank/DDBJ databases">
        <title>30 novel species of actinomycetes from the DSMZ collection.</title>
        <authorList>
            <person name="Nouioui I."/>
        </authorList>
    </citation>
    <scope>NUCLEOTIDE SEQUENCE [LARGE SCALE GENOMIC DNA]</scope>
    <source>
        <strain evidence="2">DSM 44917</strain>
    </source>
</reference>
<dbReference type="RefSeq" id="WP_311630181.1">
    <property type="nucleotide sequence ID" value="NZ_JAVREN010000010.1"/>
</dbReference>
<dbReference type="EMBL" id="JAVREN010000010">
    <property type="protein sequence ID" value="MDT0307239.1"/>
    <property type="molecule type" value="Genomic_DNA"/>
</dbReference>
<evidence type="ECO:0000313" key="2">
    <source>
        <dbReference type="Proteomes" id="UP001183388"/>
    </source>
</evidence>
<gene>
    <name evidence="1" type="ORF">RM780_09715</name>
</gene>
<organism evidence="1 2">
    <name type="scientific">Streptomyces boetiae</name>
    <dbReference type="NCBI Taxonomy" id="3075541"/>
    <lineage>
        <taxon>Bacteria</taxon>
        <taxon>Bacillati</taxon>
        <taxon>Actinomycetota</taxon>
        <taxon>Actinomycetes</taxon>
        <taxon>Kitasatosporales</taxon>
        <taxon>Streptomycetaceae</taxon>
        <taxon>Streptomyces</taxon>
    </lineage>
</organism>
<sequence length="58" mass="6857">MAEIRNRSIWTKSEDPEWLARNAGFPDVLIMHGVTEQQAVYALERLRMLYGDEHLEIR</sequence>